<dbReference type="FunFam" id="1.10.510.10:FF:000146">
    <property type="entry name" value="LRR receptor-like serine/threonine-protein kinase IOS1"/>
    <property type="match status" value="1"/>
</dbReference>
<proteinExistence type="predicted"/>
<keyword evidence="11" id="KW-0418">Kinase</keyword>
<feature type="signal peptide" evidence="21">
    <location>
        <begin position="1"/>
        <end position="29"/>
    </location>
</feature>
<keyword evidence="24" id="KW-1185">Reference proteome</keyword>
<evidence type="ECO:0000256" key="7">
    <source>
        <dbReference type="ARBA" id="ARBA00022692"/>
    </source>
</evidence>
<keyword evidence="14 20" id="KW-0472">Membrane</keyword>
<dbReference type="InterPro" id="IPR017441">
    <property type="entry name" value="Protein_kinase_ATP_BS"/>
</dbReference>
<evidence type="ECO:0000256" key="9">
    <source>
        <dbReference type="ARBA" id="ARBA00022737"/>
    </source>
</evidence>
<evidence type="ECO:0000256" key="13">
    <source>
        <dbReference type="ARBA" id="ARBA00022989"/>
    </source>
</evidence>
<sequence length="931" mass="104039">MMEELDKWVSRVAESFFLFIFILSQSTFAQEGFVSIACCAEANSTDPITNINWTTDSPFFLDRVISCQKISKPVVSQTGYNEARIFNIASGKRCYTLPTTEGEDYLIRGTFLSGASEHSSFGVSVGVTVLSLVRSSENSDVEGLFKASSNYIDFCLVKKEGAPYISQLVLRPLKDLDYLKDFPSSVLKLVKRINLGGNGTDIRYPNDTSDRIWEPKSSLGPTNQFIARPSNQILHFKFNVTVKAPIEVLRTALTDLNRLEILHNDLETGDSDYVVFLYFLELSDMVRLGQRVLDIYVNNEKKSTSFDVVGNLSNYNEVVFNVRANGSLNVTLVKAPGSVLGPICNSYEIFQVHQWDPQTSPEDVEVSLKVKHELLMYNQQNKVFQSWFGDPCLPLPWDGIFCERIAGSTVITKVDLYSRNLIGPLLPDITELTYLNTLNLSSNGFSGVIPSFPSSSMLRLLDLSNNDIMGPVPQSFASMPKLEMIYLGCNPHFENELPSGFNSSKLNTDSQSCSMERPGSMKRRIFIGSVACGSFLLTVALVIYFVRVYKQKLIPRGRFNGKGIKGHPMMKNVIFSLPSIDDVAIKSISIETFTLEYIEAATEKYRTLIGEGGFGSVYRGTLPDGQEVAVKVRSATSTQGTREFENELNLLSAIRHENLVPLLGYCCENDQEILVYPFMSNGSLQDRLYGEASKRKTLDWATRLSIALGAARGLMHLHTFAGRCIIHRDVKSSNILLDHSMCAKVADFGFSKYAPQEGDSGASLEVRGTAGYLDPEYYMTHHLSDKSDVFSFGVVLLEIVSGREPLNIRRPRNEWSLVEWAKPYIREAKIDELVDPSIKGGYHAEALWRVVEVAWSCIEPFSAYRPCMVDIVRELEDALIIENNASEYMRSIESSGSNHFSVVFEKRNVPPAIPTETSPTLTQNLAPPEPR</sequence>
<dbReference type="InterPro" id="IPR024788">
    <property type="entry name" value="Malectin-like_Carb-bd_dom"/>
</dbReference>
<evidence type="ECO:0000313" key="23">
    <source>
        <dbReference type="EMBL" id="KAF3439156.1"/>
    </source>
</evidence>
<organism evidence="23 24">
    <name type="scientific">Rhamnella rubrinervis</name>
    <dbReference type="NCBI Taxonomy" id="2594499"/>
    <lineage>
        <taxon>Eukaryota</taxon>
        <taxon>Viridiplantae</taxon>
        <taxon>Streptophyta</taxon>
        <taxon>Embryophyta</taxon>
        <taxon>Tracheophyta</taxon>
        <taxon>Spermatophyta</taxon>
        <taxon>Magnoliopsida</taxon>
        <taxon>eudicotyledons</taxon>
        <taxon>Gunneridae</taxon>
        <taxon>Pentapetalae</taxon>
        <taxon>rosids</taxon>
        <taxon>fabids</taxon>
        <taxon>Rosales</taxon>
        <taxon>Rhamnaceae</taxon>
        <taxon>rhamnoid group</taxon>
        <taxon>Rhamneae</taxon>
        <taxon>Rhamnella</taxon>
    </lineage>
</organism>
<dbReference type="Gene3D" id="2.60.120.430">
    <property type="entry name" value="Galactose-binding lectin"/>
    <property type="match status" value="1"/>
</dbReference>
<dbReference type="SMART" id="SM00220">
    <property type="entry name" value="S_TKc"/>
    <property type="match status" value="1"/>
</dbReference>
<dbReference type="InterPro" id="IPR001245">
    <property type="entry name" value="Ser-Thr/Tyr_kinase_cat_dom"/>
</dbReference>
<evidence type="ECO:0000256" key="18">
    <source>
        <dbReference type="PROSITE-ProRule" id="PRU10141"/>
    </source>
</evidence>
<evidence type="ECO:0000256" key="8">
    <source>
        <dbReference type="ARBA" id="ARBA00022729"/>
    </source>
</evidence>
<dbReference type="PANTHER" id="PTHR45631">
    <property type="entry name" value="OS07G0107800 PROTEIN-RELATED"/>
    <property type="match status" value="1"/>
</dbReference>
<dbReference type="GO" id="GO:0005524">
    <property type="term" value="F:ATP binding"/>
    <property type="evidence" value="ECO:0007669"/>
    <property type="project" value="UniProtKB-UniRule"/>
</dbReference>
<dbReference type="EC" id="2.7.11.1" evidence="2"/>
<evidence type="ECO:0000259" key="22">
    <source>
        <dbReference type="PROSITE" id="PS50011"/>
    </source>
</evidence>
<evidence type="ECO:0000256" key="21">
    <source>
        <dbReference type="SAM" id="SignalP"/>
    </source>
</evidence>
<accession>A0A8K0E2K2</accession>
<feature type="domain" description="Protein kinase" evidence="22">
    <location>
        <begin position="603"/>
        <end position="931"/>
    </location>
</feature>
<evidence type="ECO:0000256" key="16">
    <source>
        <dbReference type="ARBA" id="ARBA00047899"/>
    </source>
</evidence>
<evidence type="ECO:0000256" key="3">
    <source>
        <dbReference type="ARBA" id="ARBA00022527"/>
    </source>
</evidence>
<dbReference type="Gene3D" id="3.30.200.20">
    <property type="entry name" value="Phosphorylase Kinase, domain 1"/>
    <property type="match status" value="1"/>
</dbReference>
<evidence type="ECO:0000313" key="24">
    <source>
        <dbReference type="Proteomes" id="UP000796880"/>
    </source>
</evidence>
<comment type="catalytic activity">
    <reaction evidence="16">
        <text>L-threonyl-[protein] + ATP = O-phospho-L-threonyl-[protein] + ADP + H(+)</text>
        <dbReference type="Rhea" id="RHEA:46608"/>
        <dbReference type="Rhea" id="RHEA-COMP:11060"/>
        <dbReference type="Rhea" id="RHEA-COMP:11605"/>
        <dbReference type="ChEBI" id="CHEBI:15378"/>
        <dbReference type="ChEBI" id="CHEBI:30013"/>
        <dbReference type="ChEBI" id="CHEBI:30616"/>
        <dbReference type="ChEBI" id="CHEBI:61977"/>
        <dbReference type="ChEBI" id="CHEBI:456216"/>
        <dbReference type="EC" id="2.7.11.1"/>
    </reaction>
</comment>
<dbReference type="InterPro" id="IPR011009">
    <property type="entry name" value="Kinase-like_dom_sf"/>
</dbReference>
<keyword evidence="10 18" id="KW-0547">Nucleotide-binding</keyword>
<name>A0A8K0E2K2_9ROSA</name>
<feature type="region of interest" description="Disordered" evidence="19">
    <location>
        <begin position="911"/>
        <end position="931"/>
    </location>
</feature>
<dbReference type="PROSITE" id="PS00107">
    <property type="entry name" value="PROTEIN_KINASE_ATP"/>
    <property type="match status" value="1"/>
</dbReference>
<dbReference type="Gene3D" id="1.10.510.10">
    <property type="entry name" value="Transferase(Phosphotransferase) domain 1"/>
    <property type="match status" value="1"/>
</dbReference>
<evidence type="ECO:0000256" key="2">
    <source>
        <dbReference type="ARBA" id="ARBA00012513"/>
    </source>
</evidence>
<dbReference type="Pfam" id="PF12819">
    <property type="entry name" value="Malectin_like"/>
    <property type="match status" value="1"/>
</dbReference>
<feature type="binding site" evidence="18">
    <location>
        <position position="631"/>
    </location>
    <ligand>
        <name>ATP</name>
        <dbReference type="ChEBI" id="CHEBI:30616"/>
    </ligand>
</feature>
<keyword evidence="13 20" id="KW-1133">Transmembrane helix</keyword>
<dbReference type="AlphaFoldDB" id="A0A8K0E2K2"/>
<evidence type="ECO:0000256" key="6">
    <source>
        <dbReference type="ARBA" id="ARBA00022679"/>
    </source>
</evidence>
<dbReference type="OrthoDB" id="4062651at2759"/>
<dbReference type="Proteomes" id="UP000796880">
    <property type="component" value="Unassembled WGS sequence"/>
</dbReference>
<dbReference type="GO" id="GO:0004674">
    <property type="term" value="F:protein serine/threonine kinase activity"/>
    <property type="evidence" value="ECO:0007669"/>
    <property type="project" value="UniProtKB-KW"/>
</dbReference>
<evidence type="ECO:0000256" key="20">
    <source>
        <dbReference type="SAM" id="Phobius"/>
    </source>
</evidence>
<evidence type="ECO:0000256" key="11">
    <source>
        <dbReference type="ARBA" id="ARBA00022777"/>
    </source>
</evidence>
<keyword evidence="9" id="KW-0677">Repeat</keyword>
<dbReference type="Pfam" id="PF13855">
    <property type="entry name" value="LRR_8"/>
    <property type="match status" value="1"/>
</dbReference>
<comment type="caution">
    <text evidence="23">The sequence shown here is derived from an EMBL/GenBank/DDBJ whole genome shotgun (WGS) entry which is preliminary data.</text>
</comment>
<evidence type="ECO:0000256" key="19">
    <source>
        <dbReference type="SAM" id="MobiDB-lite"/>
    </source>
</evidence>
<evidence type="ECO:0000256" key="14">
    <source>
        <dbReference type="ARBA" id="ARBA00023136"/>
    </source>
</evidence>
<comment type="catalytic activity">
    <reaction evidence="17">
        <text>L-seryl-[protein] + ATP = O-phospho-L-seryl-[protein] + ADP + H(+)</text>
        <dbReference type="Rhea" id="RHEA:17989"/>
        <dbReference type="Rhea" id="RHEA-COMP:9863"/>
        <dbReference type="Rhea" id="RHEA-COMP:11604"/>
        <dbReference type="ChEBI" id="CHEBI:15378"/>
        <dbReference type="ChEBI" id="CHEBI:29999"/>
        <dbReference type="ChEBI" id="CHEBI:30616"/>
        <dbReference type="ChEBI" id="CHEBI:83421"/>
        <dbReference type="ChEBI" id="CHEBI:456216"/>
        <dbReference type="EC" id="2.7.11.1"/>
    </reaction>
</comment>
<dbReference type="SUPFAM" id="SSF52058">
    <property type="entry name" value="L domain-like"/>
    <property type="match status" value="1"/>
</dbReference>
<keyword evidence="7 20" id="KW-0812">Transmembrane</keyword>
<dbReference type="Pfam" id="PF07714">
    <property type="entry name" value="PK_Tyr_Ser-Thr"/>
    <property type="match status" value="1"/>
</dbReference>
<dbReference type="InterPro" id="IPR032675">
    <property type="entry name" value="LRR_dom_sf"/>
</dbReference>
<keyword evidence="15" id="KW-0675">Receptor</keyword>
<feature type="chain" id="PRO_5035473012" description="non-specific serine/threonine protein kinase" evidence="21">
    <location>
        <begin position="30"/>
        <end position="931"/>
    </location>
</feature>
<keyword evidence="3" id="KW-0723">Serine/threonine-protein kinase</keyword>
<evidence type="ECO:0000256" key="1">
    <source>
        <dbReference type="ARBA" id="ARBA00004167"/>
    </source>
</evidence>
<keyword evidence="12 18" id="KW-0067">ATP-binding</keyword>
<evidence type="ECO:0000256" key="15">
    <source>
        <dbReference type="ARBA" id="ARBA00023170"/>
    </source>
</evidence>
<protein>
    <recommendedName>
        <fullName evidence="2">non-specific serine/threonine protein kinase</fullName>
        <ecNumber evidence="2">2.7.11.1</ecNumber>
    </recommendedName>
</protein>
<dbReference type="Gene3D" id="3.80.10.10">
    <property type="entry name" value="Ribonuclease Inhibitor"/>
    <property type="match status" value="1"/>
</dbReference>
<dbReference type="InterPro" id="IPR000719">
    <property type="entry name" value="Prot_kinase_dom"/>
</dbReference>
<dbReference type="EMBL" id="VOIH02000008">
    <property type="protein sequence ID" value="KAF3439156.1"/>
    <property type="molecule type" value="Genomic_DNA"/>
</dbReference>
<feature type="compositionally biased region" description="Polar residues" evidence="19">
    <location>
        <begin position="915"/>
        <end position="925"/>
    </location>
</feature>
<keyword evidence="6" id="KW-0808">Transferase</keyword>
<dbReference type="FunFam" id="3.30.200.20:FF:000495">
    <property type="entry name" value="Nodulation receptor kinase"/>
    <property type="match status" value="1"/>
</dbReference>
<keyword evidence="4" id="KW-0597">Phosphoprotein</keyword>
<evidence type="ECO:0000256" key="10">
    <source>
        <dbReference type="ARBA" id="ARBA00022741"/>
    </source>
</evidence>
<evidence type="ECO:0000256" key="12">
    <source>
        <dbReference type="ARBA" id="ARBA00022840"/>
    </source>
</evidence>
<gene>
    <name evidence="23" type="ORF">FNV43_RR17431</name>
</gene>
<dbReference type="SUPFAM" id="SSF56112">
    <property type="entry name" value="Protein kinase-like (PK-like)"/>
    <property type="match status" value="1"/>
</dbReference>
<dbReference type="PROSITE" id="PS00108">
    <property type="entry name" value="PROTEIN_KINASE_ST"/>
    <property type="match status" value="1"/>
</dbReference>
<evidence type="ECO:0000256" key="17">
    <source>
        <dbReference type="ARBA" id="ARBA00048679"/>
    </source>
</evidence>
<keyword evidence="5" id="KW-0433">Leucine-rich repeat</keyword>
<dbReference type="InterPro" id="IPR008271">
    <property type="entry name" value="Ser/Thr_kinase_AS"/>
</dbReference>
<keyword evidence="8 21" id="KW-0732">Signal</keyword>
<reference evidence="23" key="1">
    <citation type="submission" date="2020-03" db="EMBL/GenBank/DDBJ databases">
        <title>A high-quality chromosome-level genome assembly of a woody plant with both climbing and erect habits, Rhamnella rubrinervis.</title>
        <authorList>
            <person name="Lu Z."/>
            <person name="Yang Y."/>
            <person name="Zhu X."/>
            <person name="Sun Y."/>
        </authorList>
    </citation>
    <scope>NUCLEOTIDE SEQUENCE</scope>
    <source>
        <strain evidence="23">BYM</strain>
        <tissue evidence="23">Leaf</tissue>
    </source>
</reference>
<feature type="transmembrane region" description="Helical" evidence="20">
    <location>
        <begin position="525"/>
        <end position="546"/>
    </location>
</feature>
<dbReference type="PROSITE" id="PS50011">
    <property type="entry name" value="PROTEIN_KINASE_DOM"/>
    <property type="match status" value="1"/>
</dbReference>
<dbReference type="GO" id="GO:0016020">
    <property type="term" value="C:membrane"/>
    <property type="evidence" value="ECO:0007669"/>
    <property type="project" value="UniProtKB-SubCell"/>
</dbReference>
<evidence type="ECO:0000256" key="4">
    <source>
        <dbReference type="ARBA" id="ARBA00022553"/>
    </source>
</evidence>
<dbReference type="InterPro" id="IPR001611">
    <property type="entry name" value="Leu-rich_rpt"/>
</dbReference>
<dbReference type="PANTHER" id="PTHR45631:SF27">
    <property type="entry name" value="PROTEIN KINASE DOMAIN-CONTAINING PROTEIN"/>
    <property type="match status" value="1"/>
</dbReference>
<dbReference type="CDD" id="cd14066">
    <property type="entry name" value="STKc_IRAK"/>
    <property type="match status" value="1"/>
</dbReference>
<evidence type="ECO:0000256" key="5">
    <source>
        <dbReference type="ARBA" id="ARBA00022614"/>
    </source>
</evidence>
<comment type="subcellular location">
    <subcellularLocation>
        <location evidence="1">Membrane</location>
        <topology evidence="1">Single-pass membrane protein</topology>
    </subcellularLocation>
</comment>